<keyword evidence="4 6" id="KW-0697">Rotamase</keyword>
<dbReference type="PANTHER" id="PTHR43811">
    <property type="entry name" value="FKBP-TYPE PEPTIDYL-PROLYL CIS-TRANS ISOMERASE FKPA"/>
    <property type="match status" value="1"/>
</dbReference>
<dbReference type="AlphaFoldDB" id="A0A2U2PFL4"/>
<dbReference type="PROSITE" id="PS51352">
    <property type="entry name" value="THIOREDOXIN_2"/>
    <property type="match status" value="1"/>
</dbReference>
<evidence type="ECO:0000256" key="6">
    <source>
        <dbReference type="PROSITE-ProRule" id="PRU00277"/>
    </source>
</evidence>
<dbReference type="OrthoDB" id="1118217at2"/>
<dbReference type="GO" id="GO:0016491">
    <property type="term" value="F:oxidoreductase activity"/>
    <property type="evidence" value="ECO:0007669"/>
    <property type="project" value="InterPro"/>
</dbReference>
<dbReference type="PROSITE" id="PS50059">
    <property type="entry name" value="FKBP_PPIASE"/>
    <property type="match status" value="1"/>
</dbReference>
<dbReference type="InterPro" id="IPR000774">
    <property type="entry name" value="PPIase_FKBP_N"/>
</dbReference>
<dbReference type="Proteomes" id="UP000245647">
    <property type="component" value="Unassembled WGS sequence"/>
</dbReference>
<dbReference type="PANTHER" id="PTHR43811:SF19">
    <property type="entry name" value="39 KDA FK506-BINDING NUCLEAR PROTEIN"/>
    <property type="match status" value="1"/>
</dbReference>
<dbReference type="Gene3D" id="3.10.50.40">
    <property type="match status" value="1"/>
</dbReference>
<evidence type="ECO:0000313" key="10">
    <source>
        <dbReference type="Proteomes" id="UP000245647"/>
    </source>
</evidence>
<evidence type="ECO:0000259" key="8">
    <source>
        <dbReference type="PROSITE" id="PS51352"/>
    </source>
</evidence>
<evidence type="ECO:0000256" key="5">
    <source>
        <dbReference type="ARBA" id="ARBA00023235"/>
    </source>
</evidence>
<dbReference type="Pfam" id="PF00254">
    <property type="entry name" value="FKBP_C"/>
    <property type="match status" value="1"/>
</dbReference>
<evidence type="ECO:0000313" key="9">
    <source>
        <dbReference type="EMBL" id="PWG80197.1"/>
    </source>
</evidence>
<evidence type="ECO:0000256" key="3">
    <source>
        <dbReference type="ARBA" id="ARBA00013194"/>
    </source>
</evidence>
<dbReference type="GO" id="GO:0003755">
    <property type="term" value="F:peptidyl-prolyl cis-trans isomerase activity"/>
    <property type="evidence" value="ECO:0007669"/>
    <property type="project" value="UniProtKB-KW"/>
</dbReference>
<gene>
    <name evidence="9" type="ORF">DDR33_13470</name>
</gene>
<feature type="domain" description="Thioredoxin" evidence="8">
    <location>
        <begin position="30"/>
        <end position="168"/>
    </location>
</feature>
<dbReference type="GO" id="GO:0006457">
    <property type="term" value="P:protein folding"/>
    <property type="evidence" value="ECO:0007669"/>
    <property type="project" value="InterPro"/>
</dbReference>
<dbReference type="EC" id="5.2.1.8" evidence="3 6"/>
<dbReference type="SUPFAM" id="SSF54534">
    <property type="entry name" value="FKBP-like"/>
    <property type="match status" value="1"/>
</dbReference>
<name>A0A2U2PFL4_9SPHI</name>
<evidence type="ECO:0000256" key="2">
    <source>
        <dbReference type="ARBA" id="ARBA00006577"/>
    </source>
</evidence>
<comment type="caution">
    <text evidence="9">The sequence shown here is derived from an EMBL/GenBank/DDBJ whole genome shotgun (WGS) entry which is preliminary data.</text>
</comment>
<dbReference type="InterPro" id="IPR036249">
    <property type="entry name" value="Thioredoxin-like_sf"/>
</dbReference>
<accession>A0A2U2PFL4</accession>
<dbReference type="Gene3D" id="3.40.30.10">
    <property type="entry name" value="Glutaredoxin"/>
    <property type="match status" value="1"/>
</dbReference>
<sequence length="605" mass="68357">MTTFEIKRCFQSLPFVASLLYGFFLQGQTLSKGDQLPGFSIPAIIHGPQSSAHTSEFKDKLLIIDFWSTTCSGCVAALPKMEALQKEFGNQVKVLPVTYETREVVDSFWPKNHYTRDLTIPTVVEDKQFHACFSHTVIPHEVWVYKGKVIGITEPEYVDQENIRKVLTGDIPDWPLKDDYYRLDLQNAPLFKPDPNQIDVRSTSLEYSAICDYLEDQGRSAGGTYGMMGLARDSVKKTVRIFNINYPIFTIYNMYLMQASRGTKLVKPDGVSIAPNEIVWDVNDPTRYMPENANFTPQLKTGYYGDWCRRNAICFEAQYPDKGQDQAAIARAAIADLDRLLGLKVRWENLTEKVWVLVKGKPVAAPRKEASVDGPPISAVSYYLNRNPKNPYVFDESGADPDLRLDIKLSEESDLQVVRKSLQRLGFDLKGEQRRVDKLIFSEVKGGLLVDPRMVRTAKQRRRAQKDMKNPSAEENAAFMEENRKKEGVVSLPSGLQYKILLQGNGIRPGLNDKVSVYYAGMLVNGKIFESSHEGGIPLELPVETLIKGWQEALQLMPEGSKWVLYVPANLAYGEHTNNGKLPRNSNLIFELELLKVIKPNGDNK</sequence>
<dbReference type="RefSeq" id="WP_109416314.1">
    <property type="nucleotide sequence ID" value="NZ_QEAS01000010.1"/>
</dbReference>
<keyword evidence="5 6" id="KW-0413">Isomerase</keyword>
<keyword evidence="10" id="KW-1185">Reference proteome</keyword>
<protein>
    <recommendedName>
        <fullName evidence="3 6">peptidylprolyl isomerase</fullName>
        <ecNumber evidence="3 6">5.2.1.8</ecNumber>
    </recommendedName>
</protein>
<comment type="similarity">
    <text evidence="2">Belongs to the FKBP-type PPIase family.</text>
</comment>
<dbReference type="Pfam" id="PF08534">
    <property type="entry name" value="Redoxin"/>
    <property type="match status" value="1"/>
</dbReference>
<dbReference type="InterPro" id="IPR001179">
    <property type="entry name" value="PPIase_FKBP_dom"/>
</dbReference>
<dbReference type="InterPro" id="IPR013766">
    <property type="entry name" value="Thioredoxin_domain"/>
</dbReference>
<evidence type="ECO:0000259" key="7">
    <source>
        <dbReference type="PROSITE" id="PS50059"/>
    </source>
</evidence>
<dbReference type="SUPFAM" id="SSF52833">
    <property type="entry name" value="Thioredoxin-like"/>
    <property type="match status" value="1"/>
</dbReference>
<dbReference type="Pfam" id="PF01346">
    <property type="entry name" value="FKBP_N"/>
    <property type="match status" value="1"/>
</dbReference>
<comment type="catalytic activity">
    <reaction evidence="1 6">
        <text>[protein]-peptidylproline (omega=180) = [protein]-peptidylproline (omega=0)</text>
        <dbReference type="Rhea" id="RHEA:16237"/>
        <dbReference type="Rhea" id="RHEA-COMP:10747"/>
        <dbReference type="Rhea" id="RHEA-COMP:10748"/>
        <dbReference type="ChEBI" id="CHEBI:83833"/>
        <dbReference type="ChEBI" id="CHEBI:83834"/>
        <dbReference type="EC" id="5.2.1.8"/>
    </reaction>
</comment>
<organism evidence="9 10">
    <name type="scientific">Pararcticibacter amylolyticus</name>
    <dbReference type="NCBI Taxonomy" id="2173175"/>
    <lineage>
        <taxon>Bacteria</taxon>
        <taxon>Pseudomonadati</taxon>
        <taxon>Bacteroidota</taxon>
        <taxon>Sphingobacteriia</taxon>
        <taxon>Sphingobacteriales</taxon>
        <taxon>Sphingobacteriaceae</taxon>
        <taxon>Pararcticibacter</taxon>
    </lineage>
</organism>
<dbReference type="InterPro" id="IPR046357">
    <property type="entry name" value="PPIase_dom_sf"/>
</dbReference>
<evidence type="ECO:0000256" key="4">
    <source>
        <dbReference type="ARBA" id="ARBA00023110"/>
    </source>
</evidence>
<dbReference type="EMBL" id="QEAS01000010">
    <property type="protein sequence ID" value="PWG80197.1"/>
    <property type="molecule type" value="Genomic_DNA"/>
</dbReference>
<feature type="domain" description="PPIase FKBP-type" evidence="7">
    <location>
        <begin position="512"/>
        <end position="598"/>
    </location>
</feature>
<dbReference type="InterPro" id="IPR013740">
    <property type="entry name" value="Redoxin"/>
</dbReference>
<proteinExistence type="inferred from homology"/>
<reference evidence="9 10" key="1">
    <citation type="submission" date="2018-04" db="EMBL/GenBank/DDBJ databases">
        <title>Pedobacter chongqingensis sp. nov., isolated from a rottenly hemp rope.</title>
        <authorList>
            <person name="Cai Y."/>
        </authorList>
    </citation>
    <scope>NUCLEOTIDE SEQUENCE [LARGE SCALE GENOMIC DNA]</scope>
    <source>
        <strain evidence="9 10">FJ4-8</strain>
    </source>
</reference>
<evidence type="ECO:0000256" key="1">
    <source>
        <dbReference type="ARBA" id="ARBA00000971"/>
    </source>
</evidence>